<evidence type="ECO:0000313" key="2">
    <source>
        <dbReference type="Proteomes" id="UP001628193"/>
    </source>
</evidence>
<gene>
    <name evidence="1" type="ORF">SIID45300_01301</name>
</gene>
<evidence type="ECO:0000313" key="1">
    <source>
        <dbReference type="EMBL" id="GAB0056983.1"/>
    </source>
</evidence>
<accession>A0ABQ0C7W4</accession>
<name>A0ABQ0C7W4_9PROT</name>
<protein>
    <submittedName>
        <fullName evidence="1">Uncharacterized protein</fullName>
    </submittedName>
</protein>
<dbReference type="Proteomes" id="UP001628193">
    <property type="component" value="Unassembled WGS sequence"/>
</dbReference>
<dbReference type="EMBL" id="BAAFGK010000004">
    <property type="protein sequence ID" value="GAB0056983.1"/>
    <property type="molecule type" value="Genomic_DNA"/>
</dbReference>
<organism evidence="1 2">
    <name type="scientific">Candidatus Magnetaquiglobus chichijimensis</name>
    <dbReference type="NCBI Taxonomy" id="3141448"/>
    <lineage>
        <taxon>Bacteria</taxon>
        <taxon>Pseudomonadati</taxon>
        <taxon>Pseudomonadota</taxon>
        <taxon>Magnetococcia</taxon>
        <taxon>Magnetococcales</taxon>
        <taxon>Candidatus Magnetaquicoccaceae</taxon>
        <taxon>Candidatus Magnetaquiglobus</taxon>
    </lineage>
</organism>
<proteinExistence type="predicted"/>
<reference evidence="1 2" key="2">
    <citation type="submission" date="2024-09" db="EMBL/GenBank/DDBJ databases">
        <title>Draft genome sequence of Candidatus Magnetaquicoccaceae bacterium FCR-1.</title>
        <authorList>
            <person name="Shimoshige H."/>
            <person name="Shimamura S."/>
            <person name="Taoka A."/>
            <person name="Kobayashi H."/>
            <person name="Maekawa T."/>
        </authorList>
    </citation>
    <scope>NUCLEOTIDE SEQUENCE [LARGE SCALE GENOMIC DNA]</scope>
    <source>
        <strain evidence="1 2">FCR-1</strain>
    </source>
</reference>
<dbReference type="RefSeq" id="WP_420904695.1">
    <property type="nucleotide sequence ID" value="NZ_BAAFGK010000004.1"/>
</dbReference>
<comment type="caution">
    <text evidence="1">The sequence shown here is derived from an EMBL/GenBank/DDBJ whole genome shotgun (WGS) entry which is preliminary data.</text>
</comment>
<sequence>MPTHPERMARDSWCHRPWGGRAGELFGRALFETFARQTIERSVFTLVTTALKGG</sequence>
<keyword evidence="2" id="KW-1185">Reference proteome</keyword>
<reference evidence="1 2" key="1">
    <citation type="submission" date="2024-05" db="EMBL/GenBank/DDBJ databases">
        <authorList>
            <consortium name="Candidatus Magnetaquicoccaceae bacterium FCR-1 genome sequencing consortium"/>
            <person name="Shimoshige H."/>
            <person name="Shimamura S."/>
            <person name="Taoka A."/>
            <person name="Kobayashi H."/>
            <person name="Maekawa T."/>
        </authorList>
    </citation>
    <scope>NUCLEOTIDE SEQUENCE [LARGE SCALE GENOMIC DNA]</scope>
    <source>
        <strain evidence="1 2">FCR-1</strain>
    </source>
</reference>